<evidence type="ECO:0000313" key="5">
    <source>
        <dbReference type="EMBL" id="SBT71210.1"/>
    </source>
</evidence>
<feature type="compositionally biased region" description="Basic and acidic residues" evidence="4">
    <location>
        <begin position="1"/>
        <end position="15"/>
    </location>
</feature>
<name>A0A1C3KCA0_PLAMA</name>
<protein>
    <submittedName>
        <fullName evidence="5">ES2 protein, putative</fullName>
    </submittedName>
</protein>
<proteinExistence type="inferred from homology"/>
<evidence type="ECO:0000256" key="3">
    <source>
        <dbReference type="ARBA" id="ARBA00023242"/>
    </source>
</evidence>
<dbReference type="EMBL" id="LT594497">
    <property type="protein sequence ID" value="SBT71210.1"/>
    <property type="molecule type" value="Genomic_DNA"/>
</dbReference>
<keyword evidence="3" id="KW-0539">Nucleus</keyword>
<dbReference type="GO" id="GO:0071013">
    <property type="term" value="C:catalytic step 2 spliceosome"/>
    <property type="evidence" value="ECO:0007669"/>
    <property type="project" value="TreeGrafter"/>
</dbReference>
<organism evidence="5 6">
    <name type="scientific">Plasmodium malariae</name>
    <dbReference type="NCBI Taxonomy" id="5858"/>
    <lineage>
        <taxon>Eukaryota</taxon>
        <taxon>Sar</taxon>
        <taxon>Alveolata</taxon>
        <taxon>Apicomplexa</taxon>
        <taxon>Aconoidasida</taxon>
        <taxon>Haemosporida</taxon>
        <taxon>Plasmodiidae</taxon>
        <taxon>Plasmodium</taxon>
        <taxon>Plasmodium (Plasmodium)</taxon>
    </lineage>
</organism>
<dbReference type="PANTHER" id="PTHR12940">
    <property type="entry name" value="ES-2 PROTEIN - RELATED"/>
    <property type="match status" value="1"/>
</dbReference>
<sequence length="556" mass="65700">MEHLSTPETQGNERFRKQRNSIENKIILNDEDNLKIIKKKKRRNGKRKKNESQGEHDDDNDNNNYKYNDNYFDNEGTVGEHKNEKIVLFENNEIVEYDASNFGTRKDNIIVLLEEDYLSVLEYLIEKNFFPDIHKLRNESSYQKSECVNVKSNKNNYSSDFEYNYSDQVRSLDNMLEDRNYYDNKAAENAINDGGNSSCGIMDVYKNNNYYYDDDRERSNVLCFPERQSKYKLVVLPNGKKHKINLNINLRDFQKRYTSEDNKSFEYLLRNMKNKNIEKNLYSIVKRNEHNLKIDQIEECTKNGIKCHFLNTNKSENESNSMMFSSSFKVSDVDSIKENKLQIYYDNTRFSEEYNKDMNNQINQSEQIKELKIMSKEKERIEDQMIEQGNFNLLTRNNQYEYVRTPLIRAGKGVDKSPIITWGKIMNTPKLIQNEENEINDYNSNDFSNINGGIKKKISEEDDNEIYAKNEFNLQKINNREIIAEKLQNSLKNIKYNKEILKKKNLNLLINKNYSSRMSTTSFRNSILSRQSQKRLNKLAQKSSLASQILGKKKSS</sequence>
<comment type="similarity">
    <text evidence="2">Belongs to the ESS2 family.</text>
</comment>
<evidence type="ECO:0000256" key="1">
    <source>
        <dbReference type="ARBA" id="ARBA00004123"/>
    </source>
</evidence>
<evidence type="ECO:0000313" key="6">
    <source>
        <dbReference type="Proteomes" id="UP000219799"/>
    </source>
</evidence>
<dbReference type="Proteomes" id="UP000219799">
    <property type="component" value="Chromosome 9"/>
</dbReference>
<dbReference type="Pfam" id="PF09751">
    <property type="entry name" value="Es2"/>
    <property type="match status" value="1"/>
</dbReference>
<dbReference type="PANTHER" id="PTHR12940:SF0">
    <property type="entry name" value="SPLICING FACTOR ESS-2 HOMOLOG"/>
    <property type="match status" value="1"/>
</dbReference>
<dbReference type="AlphaFoldDB" id="A0A1C3KCA0"/>
<feature type="region of interest" description="Disordered" evidence="4">
    <location>
        <begin position="1"/>
        <end position="22"/>
    </location>
</feature>
<gene>
    <name evidence="5" type="primary">PmlGA01_090011900</name>
    <name evidence="5" type="ORF">PMLGA01_090011900</name>
</gene>
<feature type="compositionally biased region" description="Basic residues" evidence="4">
    <location>
        <begin position="38"/>
        <end position="49"/>
    </location>
</feature>
<dbReference type="InterPro" id="IPR019148">
    <property type="entry name" value="Nuclear_protein_DGCR14_ESS-2"/>
</dbReference>
<accession>A0A1C3KCA0</accession>
<dbReference type="VEuPathDB" id="PlasmoDB:PmUG01_09020400"/>
<comment type="subcellular location">
    <subcellularLocation>
        <location evidence="1">Nucleus</location>
    </subcellularLocation>
</comment>
<reference evidence="5 6" key="1">
    <citation type="submission" date="2016-06" db="EMBL/GenBank/DDBJ databases">
        <authorList>
            <consortium name="Pathogen Informatics"/>
        </authorList>
    </citation>
    <scope>NUCLEOTIDE SEQUENCE [LARGE SCALE GENOMIC DNA]</scope>
    <source>
        <strain evidence="5">PmlGA01</strain>
    </source>
</reference>
<evidence type="ECO:0000256" key="4">
    <source>
        <dbReference type="SAM" id="MobiDB-lite"/>
    </source>
</evidence>
<evidence type="ECO:0000256" key="2">
    <source>
        <dbReference type="ARBA" id="ARBA00009072"/>
    </source>
</evidence>
<feature type="region of interest" description="Disordered" evidence="4">
    <location>
        <begin position="38"/>
        <end position="70"/>
    </location>
</feature>